<protein>
    <submittedName>
        <fullName evidence="1">Uncharacterized protein</fullName>
    </submittedName>
</protein>
<reference evidence="1 2" key="1">
    <citation type="submission" date="2015-09" db="EMBL/GenBank/DDBJ databases">
        <title>A metagenomics-based metabolic model of nitrate-dependent anaerobic oxidation of methane by Methanoperedens-like archaea.</title>
        <authorList>
            <person name="Arshad A."/>
            <person name="Speth D.R."/>
            <person name="De Graaf R.M."/>
            <person name="Op Den Camp H.J."/>
            <person name="Jetten M.S."/>
            <person name="Welte C.U."/>
        </authorList>
    </citation>
    <scope>NUCLEOTIDE SEQUENCE [LARGE SCALE GENOMIC DNA]</scope>
</reference>
<sequence length="74" mass="8378">MEDVIGYELTKKGLTIHHSLLERAGLESDLDVFAKDHTIIIKSRSMTDRVRGIVKKTPLTVEKLDELYHTSKGV</sequence>
<accession>A0A0P8AAP2</accession>
<comment type="caution">
    <text evidence="1">The sequence shown here is derived from an EMBL/GenBank/DDBJ whole genome shotgun (WGS) entry which is preliminary data.</text>
</comment>
<name>A0A0P8AAP2_9EURY</name>
<dbReference type="AlphaFoldDB" id="A0A0P8AAP2"/>
<dbReference type="EMBL" id="LKCM01000137">
    <property type="protein sequence ID" value="KPQ43686.1"/>
    <property type="molecule type" value="Genomic_DNA"/>
</dbReference>
<dbReference type="Proteomes" id="UP000050360">
    <property type="component" value="Unassembled WGS sequence"/>
</dbReference>
<evidence type="ECO:0000313" key="2">
    <source>
        <dbReference type="Proteomes" id="UP000050360"/>
    </source>
</evidence>
<proteinExistence type="predicted"/>
<evidence type="ECO:0000313" key="1">
    <source>
        <dbReference type="EMBL" id="KPQ43686.1"/>
    </source>
</evidence>
<organism evidence="1 2">
    <name type="scientific">Candidatus Methanoperedens nitratireducens</name>
    <dbReference type="NCBI Taxonomy" id="1392998"/>
    <lineage>
        <taxon>Archaea</taxon>
        <taxon>Methanobacteriati</taxon>
        <taxon>Methanobacteriota</taxon>
        <taxon>Stenosarchaea group</taxon>
        <taxon>Methanomicrobia</taxon>
        <taxon>Methanosarcinales</taxon>
        <taxon>ANME-2 cluster</taxon>
        <taxon>Candidatus Methanoperedentaceae</taxon>
        <taxon>Candidatus Methanoperedens</taxon>
    </lineage>
</organism>
<gene>
    <name evidence="1" type="ORF">MPEBLZ_01873</name>
</gene>